<dbReference type="Pfam" id="PF00326">
    <property type="entry name" value="Peptidase_S9"/>
    <property type="match status" value="2"/>
</dbReference>
<dbReference type="OrthoDB" id="416344at2759"/>
<dbReference type="InterPro" id="IPR036812">
    <property type="entry name" value="NAD(P)_OxRdtase_dom_sf"/>
</dbReference>
<gene>
    <name evidence="5" type="ORF">PGLA1383_LOCUS33859</name>
</gene>
<evidence type="ECO:0008006" key="7">
    <source>
        <dbReference type="Google" id="ProtNLM"/>
    </source>
</evidence>
<dbReference type="Proteomes" id="UP000654075">
    <property type="component" value="Unassembled WGS sequence"/>
</dbReference>
<comment type="caution">
    <text evidence="5">The sequence shown here is derived from an EMBL/GenBank/DDBJ whole genome shotgun (WGS) entry which is preliminary data.</text>
</comment>
<dbReference type="Gene3D" id="3.40.50.1820">
    <property type="entry name" value="alpha/beta hydrolase"/>
    <property type="match status" value="1"/>
</dbReference>
<reference evidence="5" key="1">
    <citation type="submission" date="2021-02" db="EMBL/GenBank/DDBJ databases">
        <authorList>
            <person name="Dougan E. K."/>
            <person name="Rhodes N."/>
            <person name="Thang M."/>
            <person name="Chan C."/>
        </authorList>
    </citation>
    <scope>NUCLEOTIDE SEQUENCE</scope>
</reference>
<dbReference type="PRINTS" id="PR00069">
    <property type="entry name" value="ALDKETRDTASE"/>
</dbReference>
<evidence type="ECO:0000313" key="6">
    <source>
        <dbReference type="Proteomes" id="UP000654075"/>
    </source>
</evidence>
<feature type="domain" description="Peptidase S9 prolyl oligopeptidase catalytic" evidence="4">
    <location>
        <begin position="544"/>
        <end position="652"/>
    </location>
</feature>
<name>A0A813FPY0_POLGL</name>
<keyword evidence="1" id="KW-0378">Hydrolase</keyword>
<accession>A0A813FPY0</accession>
<evidence type="ECO:0000259" key="4">
    <source>
        <dbReference type="Pfam" id="PF00326"/>
    </source>
</evidence>
<dbReference type="InterPro" id="IPR001375">
    <property type="entry name" value="Peptidase_S9_cat"/>
</dbReference>
<evidence type="ECO:0000259" key="3">
    <source>
        <dbReference type="Pfam" id="PF00248"/>
    </source>
</evidence>
<dbReference type="GO" id="GO:0006508">
    <property type="term" value="P:proteolysis"/>
    <property type="evidence" value="ECO:0007669"/>
    <property type="project" value="InterPro"/>
</dbReference>
<dbReference type="InterPro" id="IPR029058">
    <property type="entry name" value="AB_hydrolase_fold"/>
</dbReference>
<organism evidence="5 6">
    <name type="scientific">Polarella glacialis</name>
    <name type="common">Dinoflagellate</name>
    <dbReference type="NCBI Taxonomy" id="89957"/>
    <lineage>
        <taxon>Eukaryota</taxon>
        <taxon>Sar</taxon>
        <taxon>Alveolata</taxon>
        <taxon>Dinophyceae</taxon>
        <taxon>Suessiales</taxon>
        <taxon>Suessiaceae</taxon>
        <taxon>Polarella</taxon>
    </lineage>
</organism>
<dbReference type="GO" id="GO:0004252">
    <property type="term" value="F:serine-type endopeptidase activity"/>
    <property type="evidence" value="ECO:0007669"/>
    <property type="project" value="TreeGrafter"/>
</dbReference>
<proteinExistence type="predicted"/>
<dbReference type="SUPFAM" id="SSF53474">
    <property type="entry name" value="alpha/beta-Hydrolases"/>
    <property type="match status" value="1"/>
</dbReference>
<dbReference type="GO" id="GO:0016491">
    <property type="term" value="F:oxidoreductase activity"/>
    <property type="evidence" value="ECO:0007669"/>
    <property type="project" value="InterPro"/>
</dbReference>
<evidence type="ECO:0000313" key="5">
    <source>
        <dbReference type="EMBL" id="CAE8616155.1"/>
    </source>
</evidence>
<feature type="region of interest" description="Disordered" evidence="2">
    <location>
        <begin position="674"/>
        <end position="716"/>
    </location>
</feature>
<feature type="domain" description="NADP-dependent oxidoreductase" evidence="3">
    <location>
        <begin position="857"/>
        <end position="980"/>
    </location>
</feature>
<dbReference type="SUPFAM" id="SSF51430">
    <property type="entry name" value="NAD(P)-linked oxidoreductase"/>
    <property type="match status" value="1"/>
</dbReference>
<feature type="domain" description="Peptidase S9 prolyl oligopeptidase catalytic" evidence="4">
    <location>
        <begin position="731"/>
        <end position="812"/>
    </location>
</feature>
<dbReference type="InterPro" id="IPR020471">
    <property type="entry name" value="AKR"/>
</dbReference>
<dbReference type="AlphaFoldDB" id="A0A813FPY0"/>
<dbReference type="PANTHER" id="PTHR42776:SF27">
    <property type="entry name" value="DIPEPTIDYL PEPTIDASE FAMILY MEMBER 6"/>
    <property type="match status" value="1"/>
</dbReference>
<dbReference type="PANTHER" id="PTHR42776">
    <property type="entry name" value="SERINE PEPTIDASE S9 FAMILY MEMBER"/>
    <property type="match status" value="1"/>
</dbReference>
<evidence type="ECO:0000256" key="2">
    <source>
        <dbReference type="SAM" id="MobiDB-lite"/>
    </source>
</evidence>
<protein>
    <recommendedName>
        <fullName evidence="7">Acylaminoacyl-peptidase</fullName>
    </recommendedName>
</protein>
<dbReference type="EMBL" id="CAJNNV010025801">
    <property type="protein sequence ID" value="CAE8616155.1"/>
    <property type="molecule type" value="Genomic_DNA"/>
</dbReference>
<dbReference type="Pfam" id="PF00248">
    <property type="entry name" value="Aldo_ket_red"/>
    <property type="match status" value="1"/>
</dbReference>
<dbReference type="InterPro" id="IPR023210">
    <property type="entry name" value="NADP_OxRdtase_dom"/>
</dbReference>
<evidence type="ECO:0000256" key="1">
    <source>
        <dbReference type="ARBA" id="ARBA00022801"/>
    </source>
</evidence>
<dbReference type="Gene3D" id="3.20.20.100">
    <property type="entry name" value="NADP-dependent oxidoreductase domain"/>
    <property type="match status" value="1"/>
</dbReference>
<keyword evidence="6" id="KW-1185">Reference proteome</keyword>
<sequence length="999" mass="108318">MLMSASAGESPFESTPIWPSVEMPEVSVALKLEVPVRPELDHWTSPDLKVCAVKDVVCCGELVLLLLEGTASLLPQSRLALWRPTRCGSVQPEGKGHGGGSGMAQLRPVSLRGFPADPQACSQIWPGDSEQSCFGRCGDILWRLELGAAEEDKDSPLEVSASQIFVLPPHVVSMNCAVANQNQRRLPSEPASGSFFCAMLVRPAAPPAAPGRPLIVAPRQSLQQWPAAKLCVFEPSLGLRAVADIPRLSETLVVSSGCRQVCVWRAMLNEVPEEAERGEFLAWSSDDSLSGSPGKGKGNVACLTEGAGRVGVAAVSGNGEIILLQANFSADRPITTHMALVLVLWPLGEARPRSERRMLIQGQHIHAFGFCGGSGVSSCGTAGAGEAFYVTRLAGVDPETSVWAGPAAQQGLRLSHAILSRSAALARSQDSPDAQAIVYGTERADSLPELAIAWCQSDFKEAESAVQLHALPQPQGASSLVVEKIRYRHGSEWVTALLCERLEPPCNPCAPLLVHAHGGPAVGVVCSQRMAADHVRYPYRHLLMAGYRVLQPLFRGSLGFGDQWSSGNIGSQGNLKGDLGDILAGLDWLNEGHPRLKGTIDPARTAIFGGSYGGYMTIRAMSAVPERFAAGVALYGFVHNRWMTYEGGDFTWEDEYIVPAIPEECDFQIEMVEQEEDASPTPKDVEDSSPVGESAGSPRSAGSRLPRSRSRAWSESSQMSAAASDVWPLPREMEASDNFNGLHKICRPLLLMHGEKDDICPLSQSQVAFHMLEKQGVPTGLIVYPGEGHGFDDPEHQRDRDRRMLAWFHEHLPTGDLGEVPDYRQGMACDWGAQSGQLVQGTLFIGAPIVSVHGKCTNKPRRHLQDFAEAGLVPPAVHQMELHPLWHDDELLAFSAESGTHVQAYGCLGGAHTGAMLLRVPVMRKVAEREHMTVGQVLLRWVMQHSYSLISGGSSDAHLKENMNSLNLQVPQKDITWFDQWIPKENMQKSYGPHPEEII</sequence>